<keyword evidence="5" id="KW-0067">ATP-binding</keyword>
<dbReference type="InterPro" id="IPR036640">
    <property type="entry name" value="ABC1_TM_sf"/>
</dbReference>
<dbReference type="GO" id="GO:0005524">
    <property type="term" value="F:ATP binding"/>
    <property type="evidence" value="ECO:0007669"/>
    <property type="project" value="UniProtKB-KW"/>
</dbReference>
<evidence type="ECO:0000313" key="12">
    <source>
        <dbReference type="EMBL" id="KAF4695168.1"/>
    </source>
</evidence>
<feature type="domain" description="ABC transporter" evidence="10">
    <location>
        <begin position="978"/>
        <end position="1220"/>
    </location>
</feature>
<feature type="transmembrane region" description="Helical" evidence="9">
    <location>
        <begin position="48"/>
        <end position="70"/>
    </location>
</feature>
<protein>
    <submittedName>
        <fullName evidence="12">(ABC) transporter</fullName>
    </submittedName>
</protein>
<dbReference type="Pfam" id="PF00005">
    <property type="entry name" value="ABC_tran"/>
    <property type="match status" value="2"/>
</dbReference>
<evidence type="ECO:0000256" key="4">
    <source>
        <dbReference type="ARBA" id="ARBA00022741"/>
    </source>
</evidence>
<dbReference type="PROSITE" id="PS50929">
    <property type="entry name" value="ABC_TM1F"/>
    <property type="match status" value="2"/>
</dbReference>
<feature type="domain" description="ABC transmembrane type-1" evidence="11">
    <location>
        <begin position="674"/>
        <end position="960"/>
    </location>
</feature>
<evidence type="ECO:0000259" key="11">
    <source>
        <dbReference type="PROSITE" id="PS50929"/>
    </source>
</evidence>
<feature type="transmembrane region" description="Helical" evidence="9">
    <location>
        <begin position="190"/>
        <end position="213"/>
    </location>
</feature>
<dbReference type="PANTHER" id="PTHR43394">
    <property type="entry name" value="ATP-DEPENDENT PERMEASE MDL1, MITOCHONDRIAL"/>
    <property type="match status" value="1"/>
</dbReference>
<evidence type="ECO:0000256" key="1">
    <source>
        <dbReference type="ARBA" id="ARBA00004141"/>
    </source>
</evidence>
<dbReference type="Gene3D" id="3.40.50.300">
    <property type="entry name" value="P-loop containing nucleotide triphosphate hydrolases"/>
    <property type="match status" value="3"/>
</dbReference>
<evidence type="ECO:0000256" key="8">
    <source>
        <dbReference type="SAM" id="MobiDB-lite"/>
    </source>
</evidence>
<evidence type="ECO:0000256" key="3">
    <source>
        <dbReference type="ARBA" id="ARBA00022692"/>
    </source>
</evidence>
<feature type="transmembrane region" description="Helical" evidence="9">
    <location>
        <begin position="933"/>
        <end position="955"/>
    </location>
</feature>
<dbReference type="CDD" id="cd18577">
    <property type="entry name" value="ABC_6TM_Pgp_ABCB1_D1_like"/>
    <property type="match status" value="1"/>
</dbReference>
<dbReference type="InterPro" id="IPR027417">
    <property type="entry name" value="P-loop_NTPase"/>
</dbReference>
<dbReference type="GO" id="GO:0015421">
    <property type="term" value="F:ABC-type oligopeptide transporter activity"/>
    <property type="evidence" value="ECO:0007669"/>
    <property type="project" value="TreeGrafter"/>
</dbReference>
<feature type="domain" description="ABC transmembrane type-1" evidence="11">
    <location>
        <begin position="52"/>
        <end position="341"/>
    </location>
</feature>
<dbReference type="PANTHER" id="PTHR43394:SF18">
    <property type="entry name" value="ABC TRANSPORTER B FAMILY MEMBER 11-LIKE"/>
    <property type="match status" value="1"/>
</dbReference>
<evidence type="ECO:0000256" key="5">
    <source>
        <dbReference type="ARBA" id="ARBA00022840"/>
    </source>
</evidence>
<feature type="transmembrane region" description="Helical" evidence="9">
    <location>
        <begin position="271"/>
        <end position="292"/>
    </location>
</feature>
<evidence type="ECO:0000256" key="6">
    <source>
        <dbReference type="ARBA" id="ARBA00022989"/>
    </source>
</evidence>
<feature type="region of interest" description="Disordered" evidence="8">
    <location>
        <begin position="1"/>
        <end position="26"/>
    </location>
</feature>
<feature type="transmembrane region" description="Helical" evidence="9">
    <location>
        <begin position="96"/>
        <end position="120"/>
    </location>
</feature>
<feature type="transmembrane region" description="Helical" evidence="9">
    <location>
        <begin position="668"/>
        <end position="693"/>
    </location>
</feature>
<feature type="transmembrane region" description="Helical" evidence="9">
    <location>
        <begin position="900"/>
        <end position="921"/>
    </location>
</feature>
<feature type="transmembrane region" description="Helical" evidence="9">
    <location>
        <begin position="792"/>
        <end position="812"/>
    </location>
</feature>
<accession>A0A7J6PG72</accession>
<dbReference type="Gene3D" id="1.20.1560.10">
    <property type="entry name" value="ABC transporter type 1, transmembrane domain"/>
    <property type="match status" value="2"/>
</dbReference>
<dbReference type="OrthoDB" id="6500128at2759"/>
<dbReference type="PROSITE" id="PS00211">
    <property type="entry name" value="ABC_TRANSPORTER_1"/>
    <property type="match status" value="1"/>
</dbReference>
<dbReference type="Pfam" id="PF00664">
    <property type="entry name" value="ABC_membrane"/>
    <property type="match status" value="2"/>
</dbReference>
<dbReference type="InterPro" id="IPR003593">
    <property type="entry name" value="AAA+_ATPase"/>
</dbReference>
<keyword evidence="7 9" id="KW-0472">Membrane</keyword>
<sequence>MTSEVSPMRRGGSQANTENESRKKDKKTKVPLVPLWSLFRFASTTERLLLGVAVLCSIAHGIAMPLFAFVMGDVVDTIGDQTDPDIMDIIIEQSLWMGYIGIGTTVVGALWHGLLTYVAARQANKMRVAYLEAVLSSDIRYFDEMSPAELPTRMTEDVQDAIGFKIGMCLMNLSMCVFGFGFGFYRGWKITLVMLAAMPVVIATSALLGMVMAQGVVETQSWYARAGAVAEEVLSSIRTVTMFGTQQRENDRYGSCLAEAKKGGIRAGIQNGLGVGLAFCSMYCTYALAFWYGGTLVEDNEINDYTGAPYNGGDVLAVFFSVIMATFGLGQAMPPLQTFQAGRASAYAIHKLIDDRTPGIETRMPPRRGSVTSAASQEPPKMESLSLENVTFAYPSRSDVTVLKEVSLTVKPGMRVAIVGESGTVVSLLERFYDPSSGRVSLNGEDVKDLQGGALALRRLFGYVGQEPVLFAASVRDNLTYGLDYTPTDEQIKTACKHANVTRSYPEGELRTLYTSYWMRQHLLWIMRVRKMVQETLNELQKTTHLTTISIAHRLSTIRSSDVIFVMHEGRLVEQGTHDELIGISGGFYASLVSAQEAAAGASHTTRKASLAEKASSTPAQSEVDLDIAVAVEPDEPEEVREKKRIAAVAKAYKVPWRRLFAFNKPECGFFVPALFGSAMFGTVMPMEGFLLARAMRAFYDDDPAELMNGVEWAAIGYTLVAFGALIGATLQFSCFAVIGENLTMRIRQLIFAKFLQQDIGYFDDPEHSTGKLTSSLSSYALKMNTITGMQLGVFCQFAASIVSGLIIAFSADVKLTLVMMACLPAMAGAGAIQMAVMMGMDGSSAKKEARQAAQVASEAVQNMKTVRALVAERATRDTYQDLLDKSAEGQGKLSSISGFWFGLSNGLLFGGMALGFWYGGKLIVDEGLAFDQMLQSLMGVFLCAMAAGQSMAFLGDVDAAKAAAHDVFELLDAETSIAISDSSSSKGQGVKVLDGLTFEVEAGQTVALVGPSGGGKSTVFALLQRFYDPTDGEILVDDPATKLTEAGLVPWRKHIGFVSQEPVLFDMSLEDNVRYGAPPVTSAELQEACSRAGMDDFAGSKVAWDAQLGPRGGLLSGGQKQRVAIARALVRRPQLVMLDEATSALDSASEATVQKAIDNFITARTAALDKPTILIIAHRLSTVQNADKILVISGGKLVESGTHSQLLSERGVYYGLYMKGAS</sequence>
<reference evidence="12 13" key="1">
    <citation type="submission" date="2020-04" db="EMBL/GenBank/DDBJ databases">
        <title>Perkinsus olseni comparative genomics.</title>
        <authorList>
            <person name="Bogema D.R."/>
        </authorList>
    </citation>
    <scope>NUCLEOTIDE SEQUENCE [LARGE SCALE GENOMIC DNA]</scope>
    <source>
        <strain evidence="12">00978-12</strain>
    </source>
</reference>
<dbReference type="InterPro" id="IPR011527">
    <property type="entry name" value="ABC1_TM_dom"/>
</dbReference>
<dbReference type="FunFam" id="3.40.50.300:FF:000604">
    <property type="entry name" value="ABC transporter B family member 28"/>
    <property type="match status" value="1"/>
</dbReference>
<dbReference type="EMBL" id="JABANP010000023">
    <property type="protein sequence ID" value="KAF4695168.1"/>
    <property type="molecule type" value="Genomic_DNA"/>
</dbReference>
<proteinExistence type="predicted"/>
<organism evidence="12 13">
    <name type="scientific">Perkinsus olseni</name>
    <name type="common">Perkinsus atlanticus</name>
    <dbReference type="NCBI Taxonomy" id="32597"/>
    <lineage>
        <taxon>Eukaryota</taxon>
        <taxon>Sar</taxon>
        <taxon>Alveolata</taxon>
        <taxon>Perkinsozoa</taxon>
        <taxon>Perkinsea</taxon>
        <taxon>Perkinsida</taxon>
        <taxon>Perkinsidae</taxon>
        <taxon>Perkinsus</taxon>
    </lineage>
</organism>
<dbReference type="SMART" id="SM00382">
    <property type="entry name" value="AAA"/>
    <property type="match status" value="1"/>
</dbReference>
<dbReference type="CDD" id="cd18578">
    <property type="entry name" value="ABC_6TM_Pgp_ABCB1_D2_like"/>
    <property type="match status" value="1"/>
</dbReference>
<keyword evidence="3 9" id="KW-0812">Transmembrane</keyword>
<dbReference type="Proteomes" id="UP000541610">
    <property type="component" value="Unassembled WGS sequence"/>
</dbReference>
<comment type="subcellular location">
    <subcellularLocation>
        <location evidence="1">Membrane</location>
        <topology evidence="1">Multi-pass membrane protein</topology>
    </subcellularLocation>
</comment>
<dbReference type="InterPro" id="IPR039421">
    <property type="entry name" value="Type_1_exporter"/>
</dbReference>
<dbReference type="GO" id="GO:0016887">
    <property type="term" value="F:ATP hydrolysis activity"/>
    <property type="evidence" value="ECO:0007669"/>
    <property type="project" value="InterPro"/>
</dbReference>
<evidence type="ECO:0000256" key="2">
    <source>
        <dbReference type="ARBA" id="ARBA00022448"/>
    </source>
</evidence>
<keyword evidence="4" id="KW-0547">Nucleotide-binding</keyword>
<feature type="transmembrane region" description="Helical" evidence="9">
    <location>
        <begin position="713"/>
        <end position="739"/>
    </location>
</feature>
<dbReference type="AlphaFoldDB" id="A0A7J6PG72"/>
<dbReference type="InterPro" id="IPR017871">
    <property type="entry name" value="ABC_transporter-like_CS"/>
</dbReference>
<dbReference type="SUPFAM" id="SSF90123">
    <property type="entry name" value="ABC transporter transmembrane region"/>
    <property type="match status" value="2"/>
</dbReference>
<dbReference type="GO" id="GO:0005743">
    <property type="term" value="C:mitochondrial inner membrane"/>
    <property type="evidence" value="ECO:0007669"/>
    <property type="project" value="TreeGrafter"/>
</dbReference>
<dbReference type="InterPro" id="IPR003439">
    <property type="entry name" value="ABC_transporter-like_ATP-bd"/>
</dbReference>
<feature type="region of interest" description="Disordered" evidence="8">
    <location>
        <begin position="358"/>
        <end position="380"/>
    </location>
</feature>
<feature type="domain" description="ABC transporter" evidence="10">
    <location>
        <begin position="385"/>
        <end position="594"/>
    </location>
</feature>
<dbReference type="SUPFAM" id="SSF52540">
    <property type="entry name" value="P-loop containing nucleoside triphosphate hydrolases"/>
    <property type="match status" value="2"/>
</dbReference>
<feature type="transmembrane region" description="Helical" evidence="9">
    <location>
        <begin position="162"/>
        <end position="184"/>
    </location>
</feature>
<evidence type="ECO:0000256" key="7">
    <source>
        <dbReference type="ARBA" id="ARBA00023136"/>
    </source>
</evidence>
<dbReference type="PROSITE" id="PS50893">
    <property type="entry name" value="ABC_TRANSPORTER_2"/>
    <property type="match status" value="2"/>
</dbReference>
<feature type="transmembrane region" description="Helical" evidence="9">
    <location>
        <begin position="312"/>
        <end position="330"/>
    </location>
</feature>
<comment type="caution">
    <text evidence="12">The sequence shown here is derived from an EMBL/GenBank/DDBJ whole genome shotgun (WGS) entry which is preliminary data.</text>
</comment>
<keyword evidence="2" id="KW-0813">Transport</keyword>
<feature type="transmembrane region" description="Helical" evidence="9">
    <location>
        <begin position="818"/>
        <end position="841"/>
    </location>
</feature>
<dbReference type="GO" id="GO:0090374">
    <property type="term" value="P:oligopeptide export from mitochondrion"/>
    <property type="evidence" value="ECO:0007669"/>
    <property type="project" value="TreeGrafter"/>
</dbReference>
<evidence type="ECO:0000256" key="9">
    <source>
        <dbReference type="SAM" id="Phobius"/>
    </source>
</evidence>
<keyword evidence="6 9" id="KW-1133">Transmembrane helix</keyword>
<evidence type="ECO:0000313" key="13">
    <source>
        <dbReference type="Proteomes" id="UP000541610"/>
    </source>
</evidence>
<name>A0A7J6PG72_PEROL</name>
<gene>
    <name evidence="12" type="primary">ABCB2_9</name>
    <name evidence="12" type="ORF">FOZ60_005491</name>
</gene>
<evidence type="ECO:0000259" key="10">
    <source>
        <dbReference type="PROSITE" id="PS50893"/>
    </source>
</evidence>